<evidence type="ECO:0000256" key="1">
    <source>
        <dbReference type="PROSITE-ProRule" id="PRU00024"/>
    </source>
</evidence>
<dbReference type="InterPro" id="IPR047153">
    <property type="entry name" value="TRIM45/56/19-like"/>
</dbReference>
<organism evidence="4 5">
    <name type="scientific">Dreissena polymorpha</name>
    <name type="common">Zebra mussel</name>
    <name type="synonym">Mytilus polymorpha</name>
    <dbReference type="NCBI Taxonomy" id="45954"/>
    <lineage>
        <taxon>Eukaryota</taxon>
        <taxon>Metazoa</taxon>
        <taxon>Spiralia</taxon>
        <taxon>Lophotrochozoa</taxon>
        <taxon>Mollusca</taxon>
        <taxon>Bivalvia</taxon>
        <taxon>Autobranchia</taxon>
        <taxon>Heteroconchia</taxon>
        <taxon>Euheterodonta</taxon>
        <taxon>Imparidentia</taxon>
        <taxon>Neoheterodontei</taxon>
        <taxon>Myida</taxon>
        <taxon>Dreissenoidea</taxon>
        <taxon>Dreissenidae</taxon>
        <taxon>Dreissena</taxon>
    </lineage>
</organism>
<sequence length="581" mass="65775">MSVTSSRAFTSKYSNDEITVTCDPCRFSGKNSAALKYCKDCGGHFCMYCAKLHLKASPTKKHTLITLIEENETKKPTGKTRKTCQEHGAKLTKYCESHEVLCCNVCVLASHKECIKVTSLKEIADRNVVFRMCKDLESAIKRLQNKFEALHAEKQDYIKSVEQQTEALVINVNMYRKTIDGILNKLEREAIRRKDEFCKERTDTVNGQIKTCKTAITILDEAYKQVDTTLKESNADMFVNAKTVQNVVNKYSEVLSKIEPSEKEGLRFVPDLNIEKYLGGLEALGEVLVEKYSAVRKDNSPSIASSRRSTSENRKPNFTADINVKMKSDKKTCFITGATFLYDGRLVLADDTNKCVKLFGPDFKPVCSIITATSPRDVTTISHHEVAATLPAEKLIQMLRIGPKEIVKLRGLLLDIECYGITYHMPDLYVTSGWSAEREIQIINPDGELRKKIRLSKSIFRYPLYISIDPKAEVMYVSDYLNGVLVLDMTGKVIMQCKDADKGSYYKGVEVTVPGQVYACQWQDNGITRVHTDGRGLETVLSWDKMDRRKPLAIAYTSKTKRLVVSFCGEKRDLMSIYKFY</sequence>
<dbReference type="SUPFAM" id="SSF101898">
    <property type="entry name" value="NHL repeat"/>
    <property type="match status" value="1"/>
</dbReference>
<dbReference type="Gene3D" id="3.30.160.60">
    <property type="entry name" value="Classic Zinc Finger"/>
    <property type="match status" value="1"/>
</dbReference>
<dbReference type="InterPro" id="IPR011042">
    <property type="entry name" value="6-blade_b-propeller_TolB-like"/>
</dbReference>
<dbReference type="PANTHER" id="PTHR25462">
    <property type="entry name" value="BONUS, ISOFORM C-RELATED"/>
    <property type="match status" value="1"/>
</dbReference>
<keyword evidence="2" id="KW-0175">Coiled coil</keyword>
<protein>
    <recommendedName>
        <fullName evidence="3">B box-type domain-containing protein</fullName>
    </recommendedName>
</protein>
<evidence type="ECO:0000259" key="3">
    <source>
        <dbReference type="PROSITE" id="PS50119"/>
    </source>
</evidence>
<dbReference type="EMBL" id="JAIWYP010000001">
    <property type="protein sequence ID" value="KAH3880678.1"/>
    <property type="molecule type" value="Genomic_DNA"/>
</dbReference>
<dbReference type="Proteomes" id="UP000828390">
    <property type="component" value="Unassembled WGS sequence"/>
</dbReference>
<feature type="coiled-coil region" evidence="2">
    <location>
        <begin position="133"/>
        <end position="160"/>
    </location>
</feature>
<evidence type="ECO:0000313" key="4">
    <source>
        <dbReference type="EMBL" id="KAH3880678.1"/>
    </source>
</evidence>
<comment type="caution">
    <text evidence="4">The sequence shown here is derived from an EMBL/GenBank/DDBJ whole genome shotgun (WGS) entry which is preliminary data.</text>
</comment>
<name>A0A9D4RVT4_DREPO</name>
<proteinExistence type="predicted"/>
<dbReference type="SUPFAM" id="SSF57845">
    <property type="entry name" value="B-box zinc-binding domain"/>
    <property type="match status" value="1"/>
</dbReference>
<dbReference type="PANTHER" id="PTHR25462:SF296">
    <property type="entry name" value="MEIOTIC P26, ISOFORM F"/>
    <property type="match status" value="1"/>
</dbReference>
<dbReference type="InterPro" id="IPR000315">
    <property type="entry name" value="Znf_B-box"/>
</dbReference>
<evidence type="ECO:0000313" key="5">
    <source>
        <dbReference type="Proteomes" id="UP000828390"/>
    </source>
</evidence>
<accession>A0A9D4RVT4</accession>
<keyword evidence="5" id="KW-1185">Reference proteome</keyword>
<keyword evidence="1" id="KW-0863">Zinc-finger</keyword>
<dbReference type="PROSITE" id="PS50119">
    <property type="entry name" value="ZF_BBOX"/>
    <property type="match status" value="1"/>
</dbReference>
<evidence type="ECO:0000256" key="2">
    <source>
        <dbReference type="SAM" id="Coils"/>
    </source>
</evidence>
<keyword evidence="1" id="KW-0862">Zinc</keyword>
<reference evidence="4" key="2">
    <citation type="submission" date="2020-11" db="EMBL/GenBank/DDBJ databases">
        <authorList>
            <person name="McCartney M.A."/>
            <person name="Auch B."/>
            <person name="Kono T."/>
            <person name="Mallez S."/>
            <person name="Becker A."/>
            <person name="Gohl D.M."/>
            <person name="Silverstein K.A.T."/>
            <person name="Koren S."/>
            <person name="Bechman K.B."/>
            <person name="Herman A."/>
            <person name="Abrahante J.E."/>
            <person name="Garbe J."/>
        </authorList>
    </citation>
    <scope>NUCLEOTIDE SEQUENCE</scope>
    <source>
        <strain evidence="4">Duluth1</strain>
        <tissue evidence="4">Whole animal</tissue>
    </source>
</reference>
<dbReference type="Gene3D" id="2.120.10.30">
    <property type="entry name" value="TolB, C-terminal domain"/>
    <property type="match status" value="1"/>
</dbReference>
<dbReference type="AlphaFoldDB" id="A0A9D4RVT4"/>
<gene>
    <name evidence="4" type="ORF">DPMN_004600</name>
</gene>
<keyword evidence="1" id="KW-0479">Metal-binding</keyword>
<reference evidence="4" key="1">
    <citation type="journal article" date="2019" name="bioRxiv">
        <title>The Genome of the Zebra Mussel, Dreissena polymorpha: A Resource for Invasive Species Research.</title>
        <authorList>
            <person name="McCartney M.A."/>
            <person name="Auch B."/>
            <person name="Kono T."/>
            <person name="Mallez S."/>
            <person name="Zhang Y."/>
            <person name="Obille A."/>
            <person name="Becker A."/>
            <person name="Abrahante J.E."/>
            <person name="Garbe J."/>
            <person name="Badalamenti J.P."/>
            <person name="Herman A."/>
            <person name="Mangelson H."/>
            <person name="Liachko I."/>
            <person name="Sullivan S."/>
            <person name="Sone E.D."/>
            <person name="Koren S."/>
            <person name="Silverstein K.A.T."/>
            <person name="Beckman K.B."/>
            <person name="Gohl D.M."/>
        </authorList>
    </citation>
    <scope>NUCLEOTIDE SEQUENCE</scope>
    <source>
        <strain evidence="4">Duluth1</strain>
        <tissue evidence="4">Whole animal</tissue>
    </source>
</reference>
<dbReference type="CDD" id="cd19776">
    <property type="entry name" value="Bbox2_TRIM25_C-IV"/>
    <property type="match status" value="1"/>
</dbReference>
<dbReference type="CDD" id="cd19757">
    <property type="entry name" value="Bbox1"/>
    <property type="match status" value="1"/>
</dbReference>
<feature type="domain" description="B box-type" evidence="3">
    <location>
        <begin position="17"/>
        <end position="67"/>
    </location>
</feature>
<dbReference type="GO" id="GO:0008270">
    <property type="term" value="F:zinc ion binding"/>
    <property type="evidence" value="ECO:0007669"/>
    <property type="project" value="UniProtKB-KW"/>
</dbReference>